<keyword evidence="5 6" id="KW-0350">Heme biosynthesis</keyword>
<evidence type="ECO:0000256" key="5">
    <source>
        <dbReference type="ARBA" id="ARBA00023133"/>
    </source>
</evidence>
<evidence type="ECO:0000256" key="2">
    <source>
        <dbReference type="ARBA" id="ARBA00022630"/>
    </source>
</evidence>
<evidence type="ECO:0000256" key="1">
    <source>
        <dbReference type="ARBA" id="ARBA00001974"/>
    </source>
</evidence>
<dbReference type="Gene3D" id="3.50.50.60">
    <property type="entry name" value="FAD/NAD(P)-binding domain"/>
    <property type="match status" value="1"/>
</dbReference>
<comment type="cofactor">
    <cofactor evidence="1 6">
        <name>FAD</name>
        <dbReference type="ChEBI" id="CHEBI:57692"/>
    </cofactor>
</comment>
<evidence type="ECO:0000313" key="8">
    <source>
        <dbReference type="EMBL" id="AOS45871.1"/>
    </source>
</evidence>
<dbReference type="GO" id="GO:0005737">
    <property type="term" value="C:cytoplasm"/>
    <property type="evidence" value="ECO:0007669"/>
    <property type="project" value="UniProtKB-SubCell"/>
</dbReference>
<dbReference type="SUPFAM" id="SSF51905">
    <property type="entry name" value="FAD/NAD(P)-binding domain"/>
    <property type="match status" value="1"/>
</dbReference>
<dbReference type="InterPro" id="IPR050464">
    <property type="entry name" value="Zeta_carotene_desat/Oxidored"/>
</dbReference>
<proteinExistence type="inferred from homology"/>
<keyword evidence="6" id="KW-0963">Cytoplasm</keyword>
<dbReference type="NCBIfam" id="TIGR00562">
    <property type="entry name" value="proto_IX_ox"/>
    <property type="match status" value="1"/>
</dbReference>
<dbReference type="Gene3D" id="3.90.660.20">
    <property type="entry name" value="Protoporphyrinogen oxidase, mitochondrial, domain 2"/>
    <property type="match status" value="1"/>
</dbReference>
<dbReference type="GO" id="GO:0004729">
    <property type="term" value="F:oxygen-dependent protoporphyrinogen oxidase activity"/>
    <property type="evidence" value="ECO:0007669"/>
    <property type="project" value="UniProtKB-UniRule"/>
</dbReference>
<comment type="function">
    <text evidence="6">Involved in coproporphyrin-dependent heme b biosynthesis. Catalyzes the oxidation of coproporphyrinogen III to coproporphyrin III.</text>
</comment>
<comment type="catalytic activity">
    <reaction evidence="6">
        <text>coproporphyrinogen III + 3 O2 = coproporphyrin III + 3 H2O2</text>
        <dbReference type="Rhea" id="RHEA:43436"/>
        <dbReference type="ChEBI" id="CHEBI:15379"/>
        <dbReference type="ChEBI" id="CHEBI:16240"/>
        <dbReference type="ChEBI" id="CHEBI:57309"/>
        <dbReference type="ChEBI" id="CHEBI:131725"/>
        <dbReference type="EC" id="1.3.3.15"/>
    </reaction>
</comment>
<comment type="similarity">
    <text evidence="6">Belongs to the protoporphyrinogen/coproporphyrinogen oxidase family. Coproporphyrinogen III oxidase subfamily.</text>
</comment>
<gene>
    <name evidence="8" type="primary">hemY</name>
    <name evidence="8" type="ORF">Verru16b_02962</name>
</gene>
<evidence type="ECO:0000313" key="9">
    <source>
        <dbReference type="Proteomes" id="UP000095228"/>
    </source>
</evidence>
<protein>
    <recommendedName>
        <fullName evidence="6">Coproporphyrinogen III oxidase</fullName>
        <ecNumber evidence="6">1.3.3.15</ecNumber>
    </recommendedName>
</protein>
<dbReference type="PANTHER" id="PTHR42923:SF3">
    <property type="entry name" value="PROTOPORPHYRINOGEN OXIDASE"/>
    <property type="match status" value="1"/>
</dbReference>
<comment type="pathway">
    <text evidence="6">Porphyrin-containing compound metabolism; protoheme biosynthesis.</text>
</comment>
<keyword evidence="3 6" id="KW-0274">FAD</keyword>
<feature type="domain" description="Amine oxidase" evidence="7">
    <location>
        <begin position="16"/>
        <end position="454"/>
    </location>
</feature>
<dbReference type="STRING" id="1838286.Verru16b_02962"/>
<dbReference type="EMBL" id="CP016094">
    <property type="protein sequence ID" value="AOS45871.1"/>
    <property type="molecule type" value="Genomic_DNA"/>
</dbReference>
<dbReference type="PANTHER" id="PTHR42923">
    <property type="entry name" value="PROTOPORPHYRINOGEN OXIDASE"/>
    <property type="match status" value="1"/>
</dbReference>
<dbReference type="PATRIC" id="fig|1838286.3.peg.2973"/>
<keyword evidence="9" id="KW-1185">Reference proteome</keyword>
<evidence type="ECO:0000256" key="3">
    <source>
        <dbReference type="ARBA" id="ARBA00022827"/>
    </source>
</evidence>
<evidence type="ECO:0000256" key="4">
    <source>
        <dbReference type="ARBA" id="ARBA00023002"/>
    </source>
</evidence>
<name>A0A1D8AYC6_9BACT</name>
<dbReference type="RefSeq" id="WP_069962976.1">
    <property type="nucleotide sequence ID" value="NZ_CP016094.1"/>
</dbReference>
<dbReference type="OrthoDB" id="9805195at2"/>
<dbReference type="KEGG" id="obg:Verru16b_02962"/>
<evidence type="ECO:0000256" key="6">
    <source>
        <dbReference type="RuleBase" id="RU364052"/>
    </source>
</evidence>
<sequence>MTARKSTHVAIVGAGITGLTAALRLHEQGHRVTVFERGPQPGGSIRSTSEEGWLYEAGPNSLQYGPEVKQLVTTLGLEAELTPAAPQAKRRFLVRDGRFVAVPSSPPALIKSKLFGARTKFSLLGELFTRPRIRTADLSLAELVRSHFTQELVDYAVNPLIAGIYAGDPEKLSVRHAFPALWAAERSHGSLIRGMMAGAKARKATGQSGVPPIVSFRRGLQTLTDALAARLPAGSVLTGATVETLLPGQPHRLVWQQNGQSQSGEFDTVVLAAPATALSQLTVGSLGERPLATLENIPHPPVSSLFLGYRRDQIAHPLDGFGGLVPAVERRNVLGILFSSTLFPGRAPEGHVALTIFVGGMRQPDHARLAPEALLRLIDRDLQDLVGAKGAPVFMRHTHWPRAIPQYIPGFERWLDQMTALEARHPGLFIGGNARDGISVPDCIKSGTRLAERVSQG</sequence>
<dbReference type="PRINTS" id="PR00419">
    <property type="entry name" value="ADXRDTASE"/>
</dbReference>
<dbReference type="Proteomes" id="UP000095228">
    <property type="component" value="Chromosome"/>
</dbReference>
<dbReference type="Gene3D" id="1.10.3110.10">
    <property type="entry name" value="protoporphyrinogen ix oxidase, domain 3"/>
    <property type="match status" value="1"/>
</dbReference>
<accession>A0A1D8AYC6</accession>
<dbReference type="Pfam" id="PF01593">
    <property type="entry name" value="Amino_oxidase"/>
    <property type="match status" value="1"/>
</dbReference>
<dbReference type="InterPro" id="IPR004572">
    <property type="entry name" value="Protoporphyrinogen_oxidase"/>
</dbReference>
<dbReference type="InterPro" id="IPR036188">
    <property type="entry name" value="FAD/NAD-bd_sf"/>
</dbReference>
<dbReference type="AlphaFoldDB" id="A0A1D8AYC6"/>
<organism evidence="8 9">
    <name type="scientific">Lacunisphaera limnophila</name>
    <dbReference type="NCBI Taxonomy" id="1838286"/>
    <lineage>
        <taxon>Bacteria</taxon>
        <taxon>Pseudomonadati</taxon>
        <taxon>Verrucomicrobiota</taxon>
        <taxon>Opitutia</taxon>
        <taxon>Opitutales</taxon>
        <taxon>Opitutaceae</taxon>
        <taxon>Lacunisphaera</taxon>
    </lineage>
</organism>
<dbReference type="GO" id="GO:0006783">
    <property type="term" value="P:heme biosynthetic process"/>
    <property type="evidence" value="ECO:0007669"/>
    <property type="project" value="UniProtKB-UniRule"/>
</dbReference>
<dbReference type="EC" id="1.3.3.15" evidence="6"/>
<reference evidence="8 9" key="1">
    <citation type="submission" date="2016-06" db="EMBL/GenBank/DDBJ databases">
        <title>Three novel species with peptidoglycan cell walls form the new genus Lacunisphaera gen. nov. in the family Opitutaceae of the verrucomicrobial subdivision 4.</title>
        <authorList>
            <person name="Rast P."/>
            <person name="Gloeckner I."/>
            <person name="Jogler M."/>
            <person name="Boedeker C."/>
            <person name="Jeske O."/>
            <person name="Wiegand S."/>
            <person name="Reinhardt R."/>
            <person name="Schumann P."/>
            <person name="Rohde M."/>
            <person name="Spring S."/>
            <person name="Gloeckner F.O."/>
            <person name="Jogler C."/>
        </authorList>
    </citation>
    <scope>NUCLEOTIDE SEQUENCE [LARGE SCALE GENOMIC DNA]</scope>
    <source>
        <strain evidence="8 9">IG16b</strain>
    </source>
</reference>
<dbReference type="InterPro" id="IPR002937">
    <property type="entry name" value="Amino_oxidase"/>
</dbReference>
<keyword evidence="2 6" id="KW-0285">Flavoprotein</keyword>
<evidence type="ECO:0000259" key="7">
    <source>
        <dbReference type="Pfam" id="PF01593"/>
    </source>
</evidence>
<dbReference type="UniPathway" id="UPA00252"/>
<keyword evidence="4 6" id="KW-0560">Oxidoreductase</keyword>
<comment type="subcellular location">
    <subcellularLocation>
        <location evidence="6">Cytoplasm</location>
    </subcellularLocation>
</comment>
<dbReference type="SUPFAM" id="SSF54373">
    <property type="entry name" value="FAD-linked reductases, C-terminal domain"/>
    <property type="match status" value="1"/>
</dbReference>